<proteinExistence type="predicted"/>
<sequence length="183" mass="19170">MTDDTARADVNAAQSLLRPAAGTMTGLGPGVRARASALLLRRALERGLDDFWRGVVPGMTRIGKHRVLCLGAYTDRETARRCYLIWSALSTACHYRAHELPPGPPEIQGRLLEVEALLEALERGPTVPHSVSAAPSGPVHAGRPTATPTAPPAPGRQPSGTVPKPGPPPGRQAAPPVVGGPRT</sequence>
<accession>A0ABZ1ZLS1</accession>
<feature type="region of interest" description="Disordered" evidence="1">
    <location>
        <begin position="125"/>
        <end position="183"/>
    </location>
</feature>
<dbReference type="EMBL" id="CP109491">
    <property type="protein sequence ID" value="WUX38011.1"/>
    <property type="molecule type" value="Genomic_DNA"/>
</dbReference>
<dbReference type="RefSeq" id="WP_329356561.1">
    <property type="nucleotide sequence ID" value="NZ_CP109490.1"/>
</dbReference>
<organism evidence="2 3">
    <name type="scientific">Streptomyces anulatus</name>
    <name type="common">Streptomyces chrysomallus</name>
    <dbReference type="NCBI Taxonomy" id="1892"/>
    <lineage>
        <taxon>Bacteria</taxon>
        <taxon>Bacillati</taxon>
        <taxon>Actinomycetota</taxon>
        <taxon>Actinomycetes</taxon>
        <taxon>Kitasatosporales</taxon>
        <taxon>Streptomycetaceae</taxon>
        <taxon>Streptomyces</taxon>
    </lineage>
</organism>
<gene>
    <name evidence="2" type="ORF">OG367_18035</name>
</gene>
<evidence type="ECO:0000313" key="3">
    <source>
        <dbReference type="Proteomes" id="UP001431926"/>
    </source>
</evidence>
<dbReference type="Proteomes" id="UP001431926">
    <property type="component" value="Chromosome"/>
</dbReference>
<reference evidence="2" key="1">
    <citation type="submission" date="2022-10" db="EMBL/GenBank/DDBJ databases">
        <title>The complete genomes of actinobacterial strains from the NBC collection.</title>
        <authorList>
            <person name="Joergensen T.S."/>
            <person name="Alvarez Arevalo M."/>
            <person name="Sterndorff E.B."/>
            <person name="Faurdal D."/>
            <person name="Vuksanovic O."/>
            <person name="Mourched A.-S."/>
            <person name="Charusanti P."/>
            <person name="Shaw S."/>
            <person name="Blin K."/>
            <person name="Weber T."/>
        </authorList>
    </citation>
    <scope>NUCLEOTIDE SEQUENCE</scope>
    <source>
        <strain evidence="2">NBC_01436</strain>
    </source>
</reference>
<name>A0ABZ1ZLS1_STRAQ</name>
<keyword evidence="3" id="KW-1185">Reference proteome</keyword>
<protein>
    <submittedName>
        <fullName evidence="2">Uncharacterized protein</fullName>
    </submittedName>
</protein>
<evidence type="ECO:0000256" key="1">
    <source>
        <dbReference type="SAM" id="MobiDB-lite"/>
    </source>
</evidence>
<evidence type="ECO:0000313" key="2">
    <source>
        <dbReference type="EMBL" id="WUX38011.1"/>
    </source>
</evidence>
<feature type="compositionally biased region" description="Low complexity" evidence="1">
    <location>
        <begin position="171"/>
        <end position="183"/>
    </location>
</feature>